<name>A0A2G8SIZ7_9APHY</name>
<organism evidence="2 3">
    <name type="scientific">Ganoderma sinense ZZ0214-1</name>
    <dbReference type="NCBI Taxonomy" id="1077348"/>
    <lineage>
        <taxon>Eukaryota</taxon>
        <taxon>Fungi</taxon>
        <taxon>Dikarya</taxon>
        <taxon>Basidiomycota</taxon>
        <taxon>Agaricomycotina</taxon>
        <taxon>Agaricomycetes</taxon>
        <taxon>Polyporales</taxon>
        <taxon>Polyporaceae</taxon>
        <taxon>Ganoderma</taxon>
    </lineage>
</organism>
<accession>A0A2G8SIZ7</accession>
<evidence type="ECO:0000313" key="3">
    <source>
        <dbReference type="Proteomes" id="UP000230002"/>
    </source>
</evidence>
<keyword evidence="3" id="KW-1185">Reference proteome</keyword>
<feature type="region of interest" description="Disordered" evidence="1">
    <location>
        <begin position="108"/>
        <end position="129"/>
    </location>
</feature>
<evidence type="ECO:0000256" key="1">
    <source>
        <dbReference type="SAM" id="MobiDB-lite"/>
    </source>
</evidence>
<evidence type="ECO:0000313" key="2">
    <source>
        <dbReference type="EMBL" id="PIL33528.1"/>
    </source>
</evidence>
<comment type="caution">
    <text evidence="2">The sequence shown here is derived from an EMBL/GenBank/DDBJ whole genome shotgun (WGS) entry which is preliminary data.</text>
</comment>
<sequence length="239" mass="25413">MAGSQLLKAAAPTSADSSAAAFSSSALDVAVNPKSPSYDEIIASDAAPYPASKPPVQSPSTQHWNPRSLASRAVVVTQHSVVTPTTSRCVTPRAISLRWRLELQNAPLPGLSTTTSPGRGRSSSTMSCPCCPRTSSRPMGPCSPMPSVWCPAGAASWRSRLAALRSARSGRWPSRVWTTCRPRVRAAARTAAAAGTTERTPAKTAGLPHWMAPKPPGSTKSRWMSIRRRAVRRRGKVYG</sequence>
<dbReference type="Proteomes" id="UP000230002">
    <property type="component" value="Unassembled WGS sequence"/>
</dbReference>
<feature type="region of interest" description="Disordered" evidence="1">
    <location>
        <begin position="190"/>
        <end position="222"/>
    </location>
</feature>
<dbReference type="AlphaFoldDB" id="A0A2G8SIZ7"/>
<feature type="compositionally biased region" description="Low complexity" evidence="1">
    <location>
        <begin position="190"/>
        <end position="199"/>
    </location>
</feature>
<reference evidence="2 3" key="1">
    <citation type="journal article" date="2015" name="Sci. Rep.">
        <title>Chromosome-level genome map provides insights into diverse defense mechanisms in the medicinal fungus Ganoderma sinense.</title>
        <authorList>
            <person name="Zhu Y."/>
            <person name="Xu J."/>
            <person name="Sun C."/>
            <person name="Zhou S."/>
            <person name="Xu H."/>
            <person name="Nelson D.R."/>
            <person name="Qian J."/>
            <person name="Song J."/>
            <person name="Luo H."/>
            <person name="Xiang L."/>
            <person name="Li Y."/>
            <person name="Xu Z."/>
            <person name="Ji A."/>
            <person name="Wang L."/>
            <person name="Lu S."/>
            <person name="Hayward A."/>
            <person name="Sun W."/>
            <person name="Li X."/>
            <person name="Schwartz D.C."/>
            <person name="Wang Y."/>
            <person name="Chen S."/>
        </authorList>
    </citation>
    <scope>NUCLEOTIDE SEQUENCE [LARGE SCALE GENOMIC DNA]</scope>
    <source>
        <strain evidence="2 3">ZZ0214-1</strain>
    </source>
</reference>
<feature type="compositionally biased region" description="Low complexity" evidence="1">
    <location>
        <begin position="112"/>
        <end position="127"/>
    </location>
</feature>
<dbReference type="EMBL" id="AYKW01000007">
    <property type="protein sequence ID" value="PIL33528.1"/>
    <property type="molecule type" value="Genomic_DNA"/>
</dbReference>
<proteinExistence type="predicted"/>
<protein>
    <submittedName>
        <fullName evidence="2">Uncharacterized protein</fullName>
    </submittedName>
</protein>
<feature type="region of interest" description="Disordered" evidence="1">
    <location>
        <begin position="42"/>
        <end position="65"/>
    </location>
</feature>
<gene>
    <name evidence="2" type="ORF">GSI_04151</name>
</gene>